<name>A0A1I9G706_BRUMA</name>
<sequence length="42" mass="4671">MVPYVITPASSGFQIQLASTRIRFHLSVNLNILRKAIRATVS</sequence>
<gene>
    <name evidence="1" type="primary">Bm1244</name>
    <name evidence="1" type="ORF">BM_Bm1244</name>
</gene>
<organism evidence="1">
    <name type="scientific">Brugia malayi</name>
    <name type="common">Filarial nematode worm</name>
    <dbReference type="NCBI Taxonomy" id="6279"/>
    <lineage>
        <taxon>Eukaryota</taxon>
        <taxon>Metazoa</taxon>
        <taxon>Ecdysozoa</taxon>
        <taxon>Nematoda</taxon>
        <taxon>Chromadorea</taxon>
        <taxon>Rhabditida</taxon>
        <taxon>Spirurina</taxon>
        <taxon>Spiruromorpha</taxon>
        <taxon>Filarioidea</taxon>
        <taxon>Onchocercidae</taxon>
        <taxon>Brugia</taxon>
    </lineage>
</organism>
<protein>
    <submittedName>
        <fullName evidence="1">Bm1244</fullName>
    </submittedName>
</protein>
<reference evidence="1" key="1">
    <citation type="journal article" date="2007" name="Science">
        <title>Draft genome of the filarial nematode parasite Brugia malayi.</title>
        <authorList>
            <person name="Ghedin E."/>
            <person name="Wang S."/>
            <person name="Spiro D."/>
            <person name="Caler E."/>
            <person name="Zhao Q."/>
            <person name="Crabtree J."/>
            <person name="Allen J.E."/>
            <person name="Delcher A.L."/>
            <person name="Guiliano D.B."/>
            <person name="Miranda-Saavedra D."/>
            <person name="Angiuoli S.V."/>
            <person name="Creasy T."/>
            <person name="Amedeo P."/>
            <person name="Haas B."/>
            <person name="El-Sayed N.M."/>
            <person name="Wortman J.R."/>
            <person name="Feldblyum T."/>
            <person name="Tallon L."/>
            <person name="Schatz M."/>
            <person name="Shumway M."/>
            <person name="Koo H."/>
            <person name="Salzberg S.L."/>
            <person name="Schobel S."/>
            <person name="Pertea M."/>
            <person name="Pop M."/>
            <person name="White O."/>
            <person name="Barton G.J."/>
            <person name="Carlow C.K."/>
            <person name="Crawford M.J."/>
            <person name="Daub J."/>
            <person name="Dimmic M.W."/>
            <person name="Estes C.F."/>
            <person name="Foster J.M."/>
            <person name="Ganatra M."/>
            <person name="Gregory W.F."/>
            <person name="Johnson N.M."/>
            <person name="Jin J."/>
            <person name="Komuniecki R."/>
            <person name="Korf I."/>
            <person name="Kumar S."/>
            <person name="Laney S."/>
            <person name="Li B.W."/>
            <person name="Li W."/>
            <person name="Lindblom T.H."/>
            <person name="Lustigman S."/>
            <person name="Ma D."/>
            <person name="Maina C.V."/>
            <person name="Martin D.M."/>
            <person name="McCarter J.P."/>
            <person name="McReynolds L."/>
            <person name="Mitreva M."/>
            <person name="Nutman T.B."/>
            <person name="Parkinson J."/>
            <person name="Peregrin-Alvarez J.M."/>
            <person name="Poole C."/>
            <person name="Ren Q."/>
            <person name="Saunders L."/>
            <person name="Sluder A.E."/>
            <person name="Smith K."/>
            <person name="Stanke M."/>
            <person name="Unnasch T.R."/>
            <person name="Ware J."/>
            <person name="Wei A.D."/>
            <person name="Weil G."/>
            <person name="Williams D.J."/>
            <person name="Zhang Y."/>
            <person name="Williams S.A."/>
            <person name="Fraser-Liggett C."/>
            <person name="Slatko B."/>
            <person name="Blaxter M.L."/>
            <person name="Scott A.L."/>
        </authorList>
    </citation>
    <scope>NUCLEOTIDE SEQUENCE</scope>
    <source>
        <strain evidence="1">FR3</strain>
    </source>
</reference>
<accession>A0A1I9G706</accession>
<reference evidence="1" key="2">
    <citation type="submission" date="2012-12" db="EMBL/GenBank/DDBJ databases">
        <authorList>
            <consortium name="WormBase Consortium"/>
            <person name="Ghedin E."/>
            <person name="Paulini M."/>
        </authorList>
    </citation>
    <scope>NUCLEOTIDE SEQUENCE</scope>
    <source>
        <strain evidence="1">FR3</strain>
    </source>
</reference>
<evidence type="ECO:0000313" key="1">
    <source>
        <dbReference type="EMBL" id="CDQ03715.1"/>
    </source>
</evidence>
<proteinExistence type="predicted"/>
<dbReference type="AlphaFoldDB" id="A0A1I9G706"/>
<dbReference type="EMBL" id="LN856918">
    <property type="protein sequence ID" value="CDQ03715.1"/>
    <property type="molecule type" value="Genomic_DNA"/>
</dbReference>